<reference evidence="13" key="1">
    <citation type="submission" date="2020-10" db="EMBL/GenBank/DDBJ databases">
        <authorList>
            <person name="Gilroy R."/>
        </authorList>
    </citation>
    <scope>NUCLEOTIDE SEQUENCE</scope>
    <source>
        <strain evidence="13">ChiGjej3B3-7149</strain>
    </source>
</reference>
<dbReference type="InterPro" id="IPR050090">
    <property type="entry name" value="Tyrosine_recombinase_XerCD"/>
</dbReference>
<evidence type="ECO:0000256" key="9">
    <source>
        <dbReference type="ARBA" id="ARBA00023306"/>
    </source>
</evidence>
<reference evidence="13" key="2">
    <citation type="journal article" date="2021" name="PeerJ">
        <title>Extensive microbial diversity within the chicken gut microbiome revealed by metagenomics and culture.</title>
        <authorList>
            <person name="Gilroy R."/>
            <person name="Ravi A."/>
            <person name="Getino M."/>
            <person name="Pursley I."/>
            <person name="Horton D.L."/>
            <person name="Alikhan N.F."/>
            <person name="Baker D."/>
            <person name="Gharbi K."/>
            <person name="Hall N."/>
            <person name="Watson M."/>
            <person name="Adriaenssens E.M."/>
            <person name="Foster-Nyarko E."/>
            <person name="Jarju S."/>
            <person name="Secka A."/>
            <person name="Antonio M."/>
            <person name="Oren A."/>
            <person name="Chaudhuri R.R."/>
            <person name="La Ragione R."/>
            <person name="Hildebrand F."/>
            <person name="Pallen M.J."/>
        </authorList>
    </citation>
    <scope>NUCLEOTIDE SEQUENCE</scope>
    <source>
        <strain evidence="13">ChiGjej3B3-7149</strain>
    </source>
</reference>
<dbReference type="Pfam" id="PF02899">
    <property type="entry name" value="Phage_int_SAM_1"/>
    <property type="match status" value="1"/>
</dbReference>
<feature type="active site" evidence="10">
    <location>
        <position position="268"/>
    </location>
</feature>
<feature type="domain" description="Core-binding (CB)" evidence="12">
    <location>
        <begin position="1"/>
        <end position="87"/>
    </location>
</feature>
<feature type="domain" description="Tyr recombinase" evidence="11">
    <location>
        <begin position="108"/>
        <end position="290"/>
    </location>
</feature>
<feature type="active site" evidence="10">
    <location>
        <position position="245"/>
    </location>
</feature>
<evidence type="ECO:0000256" key="10">
    <source>
        <dbReference type="HAMAP-Rule" id="MF_01808"/>
    </source>
</evidence>
<sequence length="296" mass="33318">MQDSVCLGEFEKYLTEVKKASANTLASYMRDVRQFGDYVSAHDLPGFTELEDDDLSAYITWLRHNGKSPATVSRCIASLKSFYSLLLSKGAVTHNPAAGLVPEKAVQKLPQILTSKEVELLLEQPECTDMKGYRDRAMLELLYATGIRVSELISLDVTDVNIPAGFIRCRSREKERMIPLYPAAIKALSEYVEFIRPQMVAAPDEPSLFVNISGERMSRQGFWKIIKTYQKKAGIEKDITPHTLRHSFAAHLLENGADLRSIQEMLGHADISSTQVYSHIVKKQLKDVYNKAHPRA</sequence>
<feature type="active site" evidence="10">
    <location>
        <position position="242"/>
    </location>
</feature>
<keyword evidence="9 10" id="KW-0131">Cell cycle</keyword>
<dbReference type="CDD" id="cd00798">
    <property type="entry name" value="INT_XerDC_C"/>
    <property type="match status" value="1"/>
</dbReference>
<dbReference type="PANTHER" id="PTHR30349:SF81">
    <property type="entry name" value="TYROSINE RECOMBINASE XERC"/>
    <property type="match status" value="1"/>
</dbReference>
<dbReference type="SUPFAM" id="SSF56349">
    <property type="entry name" value="DNA breaking-rejoining enzymes"/>
    <property type="match status" value="1"/>
</dbReference>
<evidence type="ECO:0000256" key="1">
    <source>
        <dbReference type="ARBA" id="ARBA00004496"/>
    </source>
</evidence>
<dbReference type="AlphaFoldDB" id="A0A9D1DKL7"/>
<comment type="subunit">
    <text evidence="10">Forms a cyclic heterotetrameric complex composed of two molecules of XerC and two molecules of XerD.</text>
</comment>
<dbReference type="GO" id="GO:0006313">
    <property type="term" value="P:DNA transposition"/>
    <property type="evidence" value="ECO:0007669"/>
    <property type="project" value="UniProtKB-UniRule"/>
</dbReference>
<evidence type="ECO:0000256" key="4">
    <source>
        <dbReference type="ARBA" id="ARBA00022618"/>
    </source>
</evidence>
<dbReference type="HAMAP" id="MF_01808">
    <property type="entry name" value="Recomb_XerC_XerD"/>
    <property type="match status" value="1"/>
</dbReference>
<comment type="similarity">
    <text evidence="2">Belongs to the 'phage' integrase family. XerD subfamily.</text>
</comment>
<dbReference type="PROSITE" id="PS51900">
    <property type="entry name" value="CB"/>
    <property type="match status" value="1"/>
</dbReference>
<dbReference type="InterPro" id="IPR011932">
    <property type="entry name" value="Recomb_XerD"/>
</dbReference>
<dbReference type="GO" id="GO:0007059">
    <property type="term" value="P:chromosome segregation"/>
    <property type="evidence" value="ECO:0007669"/>
    <property type="project" value="UniProtKB-UniRule"/>
</dbReference>
<dbReference type="GO" id="GO:0005737">
    <property type="term" value="C:cytoplasm"/>
    <property type="evidence" value="ECO:0007669"/>
    <property type="project" value="UniProtKB-SubCell"/>
</dbReference>
<dbReference type="EMBL" id="DVHH01000071">
    <property type="protein sequence ID" value="HIR54514.1"/>
    <property type="molecule type" value="Genomic_DNA"/>
</dbReference>
<feature type="active site" description="O-(3'-phospho-DNA)-tyrosine intermediate" evidence="10">
    <location>
        <position position="277"/>
    </location>
</feature>
<evidence type="ECO:0000256" key="6">
    <source>
        <dbReference type="ARBA" id="ARBA00022908"/>
    </source>
</evidence>
<dbReference type="GO" id="GO:0009037">
    <property type="term" value="F:tyrosine-based site-specific recombinase activity"/>
    <property type="evidence" value="ECO:0007669"/>
    <property type="project" value="UniProtKB-UniRule"/>
</dbReference>
<keyword evidence="7 10" id="KW-0238">DNA-binding</keyword>
<dbReference type="NCBIfam" id="NF040815">
    <property type="entry name" value="recomb_XerA_Arch"/>
    <property type="match status" value="1"/>
</dbReference>
<dbReference type="NCBIfam" id="NF001399">
    <property type="entry name" value="PRK00283.1"/>
    <property type="match status" value="1"/>
</dbReference>
<dbReference type="Gene3D" id="1.10.150.130">
    <property type="match status" value="1"/>
</dbReference>
<dbReference type="NCBIfam" id="TIGR02225">
    <property type="entry name" value="recomb_XerD"/>
    <property type="match status" value="1"/>
</dbReference>
<keyword evidence="8 10" id="KW-0233">DNA recombination</keyword>
<evidence type="ECO:0000256" key="5">
    <source>
        <dbReference type="ARBA" id="ARBA00022829"/>
    </source>
</evidence>
<evidence type="ECO:0000259" key="11">
    <source>
        <dbReference type="PROSITE" id="PS51898"/>
    </source>
</evidence>
<comment type="caution">
    <text evidence="13">The sequence shown here is derived from an EMBL/GenBank/DDBJ whole genome shotgun (WGS) entry which is preliminary data.</text>
</comment>
<evidence type="ECO:0000313" key="14">
    <source>
        <dbReference type="Proteomes" id="UP000824238"/>
    </source>
</evidence>
<organism evidence="13 14">
    <name type="scientific">Candidatus Scatomorpha intestinigallinarum</name>
    <dbReference type="NCBI Taxonomy" id="2840923"/>
    <lineage>
        <taxon>Bacteria</taxon>
        <taxon>Bacillati</taxon>
        <taxon>Bacillota</taxon>
        <taxon>Clostridia</taxon>
        <taxon>Eubacteriales</taxon>
        <taxon>Candidatus Scatomorpha</taxon>
    </lineage>
</organism>
<dbReference type="PANTHER" id="PTHR30349">
    <property type="entry name" value="PHAGE INTEGRASE-RELATED"/>
    <property type="match status" value="1"/>
</dbReference>
<comment type="subcellular location">
    <subcellularLocation>
        <location evidence="1 10">Cytoplasm</location>
    </subcellularLocation>
</comment>
<comment type="function">
    <text evidence="10">Site-specific tyrosine recombinase, which acts by catalyzing the cutting and rejoining of the recombining DNA molecules. The XerC-XerD complex is essential to convert dimers of the bacterial chromosome into monomers to permit their segregation at cell division. It also contributes to the segregational stability of plasmids.</text>
</comment>
<evidence type="ECO:0000313" key="13">
    <source>
        <dbReference type="EMBL" id="HIR54514.1"/>
    </source>
</evidence>
<evidence type="ECO:0000256" key="2">
    <source>
        <dbReference type="ARBA" id="ARBA00010450"/>
    </source>
</evidence>
<dbReference type="InterPro" id="IPR023009">
    <property type="entry name" value="Tyrosine_recombinase_XerC/XerD"/>
</dbReference>
<dbReference type="Pfam" id="PF00589">
    <property type="entry name" value="Phage_integrase"/>
    <property type="match status" value="1"/>
</dbReference>
<dbReference type="InterPro" id="IPR004107">
    <property type="entry name" value="Integrase_SAM-like_N"/>
</dbReference>
<dbReference type="InterPro" id="IPR002104">
    <property type="entry name" value="Integrase_catalytic"/>
</dbReference>
<accession>A0A9D1DKL7</accession>
<proteinExistence type="inferred from homology"/>
<protein>
    <recommendedName>
        <fullName evidence="10">Tyrosine recombinase XerC</fullName>
    </recommendedName>
</protein>
<dbReference type="InterPro" id="IPR011010">
    <property type="entry name" value="DNA_brk_join_enz"/>
</dbReference>
<evidence type="ECO:0000259" key="12">
    <source>
        <dbReference type="PROSITE" id="PS51900"/>
    </source>
</evidence>
<comment type="caution">
    <text evidence="10">Lacks conserved residue(s) required for the propagation of feature annotation.</text>
</comment>
<evidence type="ECO:0000256" key="7">
    <source>
        <dbReference type="ARBA" id="ARBA00023125"/>
    </source>
</evidence>
<dbReference type="InterPro" id="IPR010998">
    <property type="entry name" value="Integrase_recombinase_N"/>
</dbReference>
<gene>
    <name evidence="13" type="primary">xerD</name>
    <name evidence="10" type="synonym">xerC</name>
    <name evidence="13" type="ORF">IAD36_02790</name>
</gene>
<dbReference type="Proteomes" id="UP000824238">
    <property type="component" value="Unassembled WGS sequence"/>
</dbReference>
<dbReference type="InterPro" id="IPR013762">
    <property type="entry name" value="Integrase-like_cat_sf"/>
</dbReference>
<dbReference type="Gene3D" id="1.10.443.10">
    <property type="entry name" value="Intergrase catalytic core"/>
    <property type="match status" value="1"/>
</dbReference>
<dbReference type="GO" id="GO:0003677">
    <property type="term" value="F:DNA binding"/>
    <property type="evidence" value="ECO:0007669"/>
    <property type="project" value="UniProtKB-UniRule"/>
</dbReference>
<dbReference type="GO" id="GO:0051301">
    <property type="term" value="P:cell division"/>
    <property type="evidence" value="ECO:0007669"/>
    <property type="project" value="UniProtKB-KW"/>
</dbReference>
<name>A0A9D1DKL7_9FIRM</name>
<evidence type="ECO:0000256" key="8">
    <source>
        <dbReference type="ARBA" id="ARBA00023172"/>
    </source>
</evidence>
<evidence type="ECO:0000256" key="3">
    <source>
        <dbReference type="ARBA" id="ARBA00022490"/>
    </source>
</evidence>
<keyword evidence="4 10" id="KW-0132">Cell division</keyword>
<keyword evidence="3 10" id="KW-0963">Cytoplasm</keyword>
<dbReference type="PROSITE" id="PS51898">
    <property type="entry name" value="TYR_RECOMBINASE"/>
    <property type="match status" value="1"/>
</dbReference>
<dbReference type="InterPro" id="IPR044068">
    <property type="entry name" value="CB"/>
</dbReference>
<keyword evidence="5 10" id="KW-0159">Chromosome partition</keyword>
<comment type="similarity">
    <text evidence="10">Belongs to the 'phage' integrase family. XerC subfamily.</text>
</comment>
<keyword evidence="6 10" id="KW-0229">DNA integration</keyword>
<feature type="active site" evidence="10">
    <location>
        <position position="148"/>
    </location>
</feature>